<organism evidence="2 3">
    <name type="scientific">Rhodotorula toruloides</name>
    <name type="common">Yeast</name>
    <name type="synonym">Rhodosporidium toruloides</name>
    <dbReference type="NCBI Taxonomy" id="5286"/>
    <lineage>
        <taxon>Eukaryota</taxon>
        <taxon>Fungi</taxon>
        <taxon>Dikarya</taxon>
        <taxon>Basidiomycota</taxon>
        <taxon>Pucciniomycotina</taxon>
        <taxon>Microbotryomycetes</taxon>
        <taxon>Sporidiobolales</taxon>
        <taxon>Sporidiobolaceae</taxon>
        <taxon>Rhodotorula</taxon>
    </lineage>
</organism>
<sequence length="224" mass="23859">MCSLADDRLRSQPRRLLHLVESACDARDSLADDGLTKRSRRNVLLAKLLLLFSFFTTSPQDILLAPKLSTTLNYFKTATMSSDAASTYSFSSTAPLTGAGSSPKSPSLLSKLLRRTPSPKAARPASPPKTAEETFREIMALNASHGDPSVQAYHLKTAPKTKTAKPSKSASPSPPRSPSSSSSPAAPRSDAFSEIMALNATHGDPSVQVRLSFSPAFAISRRAG</sequence>
<protein>
    <submittedName>
        <fullName evidence="2">Uncharacterized protein</fullName>
    </submittedName>
</protein>
<dbReference type="AlphaFoldDB" id="A0A2S9ZVU3"/>
<evidence type="ECO:0000313" key="2">
    <source>
        <dbReference type="EMBL" id="PRQ69875.1"/>
    </source>
</evidence>
<dbReference type="EMBL" id="LCTV02000018">
    <property type="protein sequence ID" value="PRQ69875.1"/>
    <property type="molecule type" value="Genomic_DNA"/>
</dbReference>
<accession>A0A2S9ZVU3</accession>
<gene>
    <name evidence="2" type="ORF">AAT19DRAFT_11896</name>
</gene>
<comment type="caution">
    <text evidence="2">The sequence shown here is derived from an EMBL/GenBank/DDBJ whole genome shotgun (WGS) entry which is preliminary data.</text>
</comment>
<proteinExistence type="predicted"/>
<feature type="region of interest" description="Disordered" evidence="1">
    <location>
        <begin position="159"/>
        <end position="215"/>
    </location>
</feature>
<name>A0A2S9ZVU3_RHOTO</name>
<feature type="compositionally biased region" description="Low complexity" evidence="1">
    <location>
        <begin position="178"/>
        <end position="189"/>
    </location>
</feature>
<reference evidence="2 3" key="1">
    <citation type="journal article" date="2018" name="Elife">
        <title>Functional genomics of lipid metabolism in the oleaginous yeast Rhodosporidium toruloides.</title>
        <authorList>
            <person name="Coradetti S.T."/>
            <person name="Pinel D."/>
            <person name="Geiselman G."/>
            <person name="Ito M."/>
            <person name="Mondo S."/>
            <person name="Reilly M.C."/>
            <person name="Cheng Y.F."/>
            <person name="Bauer S."/>
            <person name="Grigoriev I."/>
            <person name="Gladden J.M."/>
            <person name="Simmons B.A."/>
            <person name="Brem R."/>
            <person name="Arkin A.P."/>
            <person name="Skerker J.M."/>
        </authorList>
    </citation>
    <scope>NUCLEOTIDE SEQUENCE [LARGE SCALE GENOMIC DNA]</scope>
    <source>
        <strain evidence="2 3">NBRC 0880</strain>
    </source>
</reference>
<evidence type="ECO:0000313" key="3">
    <source>
        <dbReference type="Proteomes" id="UP000239560"/>
    </source>
</evidence>
<evidence type="ECO:0000256" key="1">
    <source>
        <dbReference type="SAM" id="MobiDB-lite"/>
    </source>
</evidence>
<dbReference type="Proteomes" id="UP000239560">
    <property type="component" value="Unassembled WGS sequence"/>
</dbReference>